<evidence type="ECO:0000313" key="1">
    <source>
        <dbReference type="EMBL" id="KAA2266109.1"/>
    </source>
</evidence>
<comment type="caution">
    <text evidence="1">The sequence shown here is derived from an EMBL/GenBank/DDBJ whole genome shotgun (WGS) entry which is preliminary data.</text>
</comment>
<reference evidence="1 2" key="1">
    <citation type="submission" date="2019-09" db="EMBL/GenBank/DDBJ databases">
        <title>Goodfellowia gen. nov., a new genus of the Pseudonocardineae related to Actinoalloteichus, containing Goodfellowia coeruleoviolacea gen. nov., comb. nov. gen. nov., comb. nov.</title>
        <authorList>
            <person name="Labeda D."/>
        </authorList>
    </citation>
    <scope>NUCLEOTIDE SEQUENCE [LARGE SCALE GENOMIC DNA]</scope>
    <source>
        <strain evidence="1 2">AN110305</strain>
    </source>
</reference>
<name>A0A5B2XTC9_9PSEU</name>
<accession>A0A5B2XTC9</accession>
<keyword evidence="2" id="KW-1185">Reference proteome</keyword>
<dbReference type="RefSeq" id="WP_149847847.1">
    <property type="nucleotide sequence ID" value="NZ_VUOB01000003.1"/>
</dbReference>
<sequence>MSRRATFTLEESDEAAVSAFADPERAEHSALVAWAAEHGMQVGSSDAAVIRALLRAGAEALREQVLEQGYAQLAASRTDEETDERRTLRARYVERTDRRMPT</sequence>
<dbReference type="OrthoDB" id="10010291at2"/>
<evidence type="ECO:0008006" key="3">
    <source>
        <dbReference type="Google" id="ProtNLM"/>
    </source>
</evidence>
<evidence type="ECO:0000313" key="2">
    <source>
        <dbReference type="Proteomes" id="UP000323454"/>
    </source>
</evidence>
<gene>
    <name evidence="1" type="ORF">F0L68_03040</name>
</gene>
<dbReference type="AlphaFoldDB" id="A0A5B2XTC9"/>
<organism evidence="1 2">
    <name type="scientific">Solihabitans fulvus</name>
    <dbReference type="NCBI Taxonomy" id="1892852"/>
    <lineage>
        <taxon>Bacteria</taxon>
        <taxon>Bacillati</taxon>
        <taxon>Actinomycetota</taxon>
        <taxon>Actinomycetes</taxon>
        <taxon>Pseudonocardiales</taxon>
        <taxon>Pseudonocardiaceae</taxon>
        <taxon>Solihabitans</taxon>
    </lineage>
</organism>
<proteinExistence type="predicted"/>
<dbReference type="Proteomes" id="UP000323454">
    <property type="component" value="Unassembled WGS sequence"/>
</dbReference>
<protein>
    <recommendedName>
        <fullName evidence="3">CopG family transcriptional regulator</fullName>
    </recommendedName>
</protein>
<reference evidence="1 2" key="2">
    <citation type="submission" date="2019-09" db="EMBL/GenBank/DDBJ databases">
        <authorList>
            <person name="Jin C."/>
        </authorList>
    </citation>
    <scope>NUCLEOTIDE SEQUENCE [LARGE SCALE GENOMIC DNA]</scope>
    <source>
        <strain evidence="1 2">AN110305</strain>
    </source>
</reference>
<dbReference type="EMBL" id="VUOB01000003">
    <property type="protein sequence ID" value="KAA2266109.1"/>
    <property type="molecule type" value="Genomic_DNA"/>
</dbReference>